<dbReference type="GeneID" id="55540910"/>
<dbReference type="Proteomes" id="UP000814172">
    <property type="component" value="Unassembled WGS sequence"/>
</dbReference>
<protein>
    <submittedName>
        <fullName evidence="2">Uncharacterized protein</fullName>
    </submittedName>
</protein>
<accession>A0AAP6YHT9</accession>
<gene>
    <name evidence="2" type="ORF">GIW75_13025</name>
</gene>
<evidence type="ECO:0000256" key="1">
    <source>
        <dbReference type="SAM" id="MobiDB-lite"/>
    </source>
</evidence>
<name>A0AAP6YHT9_9PSED</name>
<dbReference type="AlphaFoldDB" id="A0AAP6YHT9"/>
<dbReference type="RefSeq" id="WP_092235817.1">
    <property type="nucleotide sequence ID" value="NZ_FNTR01000004.1"/>
</dbReference>
<evidence type="ECO:0000313" key="2">
    <source>
        <dbReference type="EMBL" id="MCF5057881.1"/>
    </source>
</evidence>
<keyword evidence="3" id="KW-1185">Reference proteome</keyword>
<reference evidence="2 3" key="1">
    <citation type="submission" date="2019-11" db="EMBL/GenBank/DDBJ databases">
        <title>Epiphytic Pseudomonas syringae from cherry orchards.</title>
        <authorList>
            <person name="Hulin M.T."/>
        </authorList>
    </citation>
    <scope>NUCLEOTIDE SEQUENCE [LARGE SCALE GENOMIC DNA]</scope>
    <source>
        <strain evidence="2 3">PA-6-9F</strain>
    </source>
</reference>
<feature type="region of interest" description="Disordered" evidence="1">
    <location>
        <begin position="30"/>
        <end position="49"/>
    </location>
</feature>
<sequence length="70" mass="7829">MTSIASSNQNFFFDAGLLTDTISQFVALHQPDQQPKPEHPQTDPNTFSFNGAEFQAHKPRNSLIPFPRIG</sequence>
<proteinExistence type="predicted"/>
<evidence type="ECO:0000313" key="3">
    <source>
        <dbReference type="Proteomes" id="UP000814172"/>
    </source>
</evidence>
<organism evidence="2 3">
    <name type="scientific">Pseudomonas proteolytica</name>
    <dbReference type="NCBI Taxonomy" id="219574"/>
    <lineage>
        <taxon>Bacteria</taxon>
        <taxon>Pseudomonadati</taxon>
        <taxon>Pseudomonadota</taxon>
        <taxon>Gammaproteobacteria</taxon>
        <taxon>Pseudomonadales</taxon>
        <taxon>Pseudomonadaceae</taxon>
        <taxon>Pseudomonas</taxon>
    </lineage>
</organism>
<comment type="caution">
    <text evidence="2">The sequence shown here is derived from an EMBL/GenBank/DDBJ whole genome shotgun (WGS) entry which is preliminary data.</text>
</comment>
<dbReference type="EMBL" id="WKEW01000036">
    <property type="protein sequence ID" value="MCF5057881.1"/>
    <property type="molecule type" value="Genomic_DNA"/>
</dbReference>